<dbReference type="Pfam" id="PF00406">
    <property type="entry name" value="ADK"/>
    <property type="match status" value="1"/>
</dbReference>
<gene>
    <name evidence="5" type="primary">LOC113404471</name>
</gene>
<name>A0A8B8IX34_VANTA</name>
<dbReference type="CDD" id="cd01428">
    <property type="entry name" value="ADK"/>
    <property type="match status" value="1"/>
</dbReference>
<dbReference type="AlphaFoldDB" id="A0A8B8IX34"/>
<dbReference type="GeneID" id="113404471"/>
<dbReference type="OrthoDB" id="522106at2759"/>
<reference evidence="5" key="1">
    <citation type="submission" date="2025-08" db="UniProtKB">
        <authorList>
            <consortium name="RefSeq"/>
        </authorList>
    </citation>
    <scope>IDENTIFICATION</scope>
    <source>
        <tissue evidence="5">Whole body</tissue>
    </source>
</reference>
<evidence type="ECO:0000313" key="4">
    <source>
        <dbReference type="Proteomes" id="UP001652626"/>
    </source>
</evidence>
<dbReference type="GO" id="GO:0006139">
    <property type="term" value="P:nucleobase-containing compound metabolic process"/>
    <property type="evidence" value="ECO:0007669"/>
    <property type="project" value="InterPro"/>
</dbReference>
<dbReference type="CDD" id="cd22979">
    <property type="entry name" value="DD_AK8"/>
    <property type="match status" value="1"/>
</dbReference>
<proteinExistence type="predicted"/>
<evidence type="ECO:0000256" key="1">
    <source>
        <dbReference type="ARBA" id="ARBA00022679"/>
    </source>
</evidence>
<dbReference type="Proteomes" id="UP001652626">
    <property type="component" value="Chromosome 5"/>
</dbReference>
<evidence type="ECO:0000313" key="5">
    <source>
        <dbReference type="RefSeq" id="XP_026501157.2"/>
    </source>
</evidence>
<dbReference type="GO" id="GO:0019205">
    <property type="term" value="F:nucleobase-containing compound kinase activity"/>
    <property type="evidence" value="ECO:0007669"/>
    <property type="project" value="InterPro"/>
</dbReference>
<keyword evidence="3" id="KW-0418">Kinase</keyword>
<dbReference type="PANTHER" id="PTHR23359">
    <property type="entry name" value="NUCLEOTIDE KINASE"/>
    <property type="match status" value="1"/>
</dbReference>
<keyword evidence="4" id="KW-1185">Reference proteome</keyword>
<dbReference type="GO" id="GO:0005524">
    <property type="term" value="F:ATP binding"/>
    <property type="evidence" value="ECO:0007669"/>
    <property type="project" value="InterPro"/>
</dbReference>
<evidence type="ECO:0000256" key="3">
    <source>
        <dbReference type="ARBA" id="ARBA00022777"/>
    </source>
</evidence>
<protein>
    <submittedName>
        <fullName evidence="5">Adenylate kinase 8-like</fullName>
    </submittedName>
</protein>
<dbReference type="RefSeq" id="XP_026501157.2">
    <property type="nucleotide sequence ID" value="XM_026645372.2"/>
</dbReference>
<keyword evidence="1" id="KW-0808">Transferase</keyword>
<sequence length="460" mass="51849">MTETDATKRPLEMPETFLPYLEKYRIYKLFKDMVQDLVINLPKDHLKHMKVFLGRHLHSSKNVDRVILLVSPELHIDTKRLARDMIKDHGYFVITRRCVMDRYEKHDKYVPGCISPVLLSEVTKMMTSRDPVPQAGWLMFDHPCTLQEARCLQQDGILPSVTLVLTPPPPPASKAVDTRTPARSFFQQDFEGLKLAYKATLKEVYIESDDSPEKIVTKCSKAISAATAGAQGPGRGLHVWGAPGVYRVVLIGPRGSGRKVQASAAAKHFDIVYLHFEEFFKQAELRNDEIGEKLRKFGVSVGLKSEIVKRRIAQKDCIEHGWILTGYPETGEDFEQLDRMPTPPNRIIFLNTDWDVCKTRTLSRGVDWCTGREAQRGSGPRVLALQPDLEKLIDAELDAYFTENLAELRAAAGITAVEIDGNKSVDQVQVKMQAAIISSPTVNIECCSQLRNVRADELAY</sequence>
<dbReference type="InterPro" id="IPR000850">
    <property type="entry name" value="Adenylat/UMP-CMP_kin"/>
</dbReference>
<evidence type="ECO:0000256" key="2">
    <source>
        <dbReference type="ARBA" id="ARBA00022741"/>
    </source>
</evidence>
<keyword evidence="2" id="KW-0547">Nucleotide-binding</keyword>
<dbReference type="SUPFAM" id="SSF52540">
    <property type="entry name" value="P-loop containing nucleoside triphosphate hydrolases"/>
    <property type="match status" value="1"/>
</dbReference>
<dbReference type="InterPro" id="IPR027417">
    <property type="entry name" value="P-loop_NTPase"/>
</dbReference>
<organism evidence="4 5">
    <name type="scientific">Vanessa tameamea</name>
    <name type="common">Kamehameha butterfly</name>
    <dbReference type="NCBI Taxonomy" id="334116"/>
    <lineage>
        <taxon>Eukaryota</taxon>
        <taxon>Metazoa</taxon>
        <taxon>Ecdysozoa</taxon>
        <taxon>Arthropoda</taxon>
        <taxon>Hexapoda</taxon>
        <taxon>Insecta</taxon>
        <taxon>Pterygota</taxon>
        <taxon>Neoptera</taxon>
        <taxon>Endopterygota</taxon>
        <taxon>Lepidoptera</taxon>
        <taxon>Glossata</taxon>
        <taxon>Ditrysia</taxon>
        <taxon>Papilionoidea</taxon>
        <taxon>Nymphalidae</taxon>
        <taxon>Nymphalinae</taxon>
        <taxon>Vanessa</taxon>
    </lineage>
</organism>
<dbReference type="Gene3D" id="3.40.50.300">
    <property type="entry name" value="P-loop containing nucleotide triphosphate hydrolases"/>
    <property type="match status" value="1"/>
</dbReference>
<dbReference type="OMA" id="RIAQKDC"/>
<accession>A0A8B8IX34</accession>